<evidence type="ECO:0000313" key="1">
    <source>
        <dbReference type="EMBL" id="KAH8039370.1"/>
    </source>
</evidence>
<organism evidence="1 2">
    <name type="scientific">Rhipicephalus microplus</name>
    <name type="common">Cattle tick</name>
    <name type="synonym">Boophilus microplus</name>
    <dbReference type="NCBI Taxonomy" id="6941"/>
    <lineage>
        <taxon>Eukaryota</taxon>
        <taxon>Metazoa</taxon>
        <taxon>Ecdysozoa</taxon>
        <taxon>Arthropoda</taxon>
        <taxon>Chelicerata</taxon>
        <taxon>Arachnida</taxon>
        <taxon>Acari</taxon>
        <taxon>Parasitiformes</taxon>
        <taxon>Ixodida</taxon>
        <taxon>Ixodoidea</taxon>
        <taxon>Ixodidae</taxon>
        <taxon>Rhipicephalinae</taxon>
        <taxon>Rhipicephalus</taxon>
        <taxon>Boophilus</taxon>
    </lineage>
</organism>
<dbReference type="AlphaFoldDB" id="A0A9J6EY77"/>
<keyword evidence="2" id="KW-1185">Reference proteome</keyword>
<name>A0A9J6EY77_RHIMP</name>
<accession>A0A9J6EY77</accession>
<sequence>MGSRGAAKAVLGGRRNRITVESNKDFEIILPNLPTGRVVWNTVFLHWDIRVRPFKVEDFRDAMDKEQLLPNVIALGAYQINHVWAATFNSQETTKRLAELKELQVKGRHCLVVDPEE</sequence>
<dbReference type="Proteomes" id="UP000821866">
    <property type="component" value="Chromosome 1"/>
</dbReference>
<proteinExistence type="predicted"/>
<gene>
    <name evidence="1" type="ORF">HPB51_005731</name>
</gene>
<comment type="caution">
    <text evidence="1">The sequence shown here is derived from an EMBL/GenBank/DDBJ whole genome shotgun (WGS) entry which is preliminary data.</text>
</comment>
<dbReference type="VEuPathDB" id="VectorBase:LOC119177109"/>
<reference evidence="1" key="1">
    <citation type="journal article" date="2020" name="Cell">
        <title>Large-Scale Comparative Analyses of Tick Genomes Elucidate Their Genetic Diversity and Vector Capacities.</title>
        <authorList>
            <consortium name="Tick Genome and Microbiome Consortium (TIGMIC)"/>
            <person name="Jia N."/>
            <person name="Wang J."/>
            <person name="Shi W."/>
            <person name="Du L."/>
            <person name="Sun Y."/>
            <person name="Zhan W."/>
            <person name="Jiang J.F."/>
            <person name="Wang Q."/>
            <person name="Zhang B."/>
            <person name="Ji P."/>
            <person name="Bell-Sakyi L."/>
            <person name="Cui X.M."/>
            <person name="Yuan T.T."/>
            <person name="Jiang B.G."/>
            <person name="Yang W.F."/>
            <person name="Lam T.T."/>
            <person name="Chang Q.C."/>
            <person name="Ding S.J."/>
            <person name="Wang X.J."/>
            <person name="Zhu J.G."/>
            <person name="Ruan X.D."/>
            <person name="Zhao L."/>
            <person name="Wei J.T."/>
            <person name="Ye R.Z."/>
            <person name="Que T.C."/>
            <person name="Du C.H."/>
            <person name="Zhou Y.H."/>
            <person name="Cheng J.X."/>
            <person name="Dai P.F."/>
            <person name="Guo W.B."/>
            <person name="Han X.H."/>
            <person name="Huang E.J."/>
            <person name="Li L.F."/>
            <person name="Wei W."/>
            <person name="Gao Y.C."/>
            <person name="Liu J.Z."/>
            <person name="Shao H.Z."/>
            <person name="Wang X."/>
            <person name="Wang C.C."/>
            <person name="Yang T.C."/>
            <person name="Huo Q.B."/>
            <person name="Li W."/>
            <person name="Chen H.Y."/>
            <person name="Chen S.E."/>
            <person name="Zhou L.G."/>
            <person name="Ni X.B."/>
            <person name="Tian J.H."/>
            <person name="Sheng Y."/>
            <person name="Liu T."/>
            <person name="Pan Y.S."/>
            <person name="Xia L.Y."/>
            <person name="Li J."/>
            <person name="Zhao F."/>
            <person name="Cao W.C."/>
        </authorList>
    </citation>
    <scope>NUCLEOTIDE SEQUENCE</scope>
    <source>
        <strain evidence="1">Rmic-2018</strain>
    </source>
</reference>
<reference evidence="1" key="2">
    <citation type="submission" date="2021-09" db="EMBL/GenBank/DDBJ databases">
        <authorList>
            <person name="Jia N."/>
            <person name="Wang J."/>
            <person name="Shi W."/>
            <person name="Du L."/>
            <person name="Sun Y."/>
            <person name="Zhan W."/>
            <person name="Jiang J."/>
            <person name="Wang Q."/>
            <person name="Zhang B."/>
            <person name="Ji P."/>
            <person name="Sakyi L.B."/>
            <person name="Cui X."/>
            <person name="Yuan T."/>
            <person name="Jiang B."/>
            <person name="Yang W."/>
            <person name="Lam T.T.-Y."/>
            <person name="Chang Q."/>
            <person name="Ding S."/>
            <person name="Wang X."/>
            <person name="Zhu J."/>
            <person name="Ruan X."/>
            <person name="Zhao L."/>
            <person name="Wei J."/>
            <person name="Que T."/>
            <person name="Du C."/>
            <person name="Cheng J."/>
            <person name="Dai P."/>
            <person name="Han X."/>
            <person name="Huang E."/>
            <person name="Gao Y."/>
            <person name="Liu J."/>
            <person name="Shao H."/>
            <person name="Ye R."/>
            <person name="Li L."/>
            <person name="Wei W."/>
            <person name="Wang X."/>
            <person name="Wang C."/>
            <person name="Huo Q."/>
            <person name="Li W."/>
            <person name="Guo W."/>
            <person name="Chen H."/>
            <person name="Chen S."/>
            <person name="Zhou L."/>
            <person name="Zhou L."/>
            <person name="Ni X."/>
            <person name="Tian J."/>
            <person name="Zhou Y."/>
            <person name="Sheng Y."/>
            <person name="Liu T."/>
            <person name="Pan Y."/>
            <person name="Xia L."/>
            <person name="Li J."/>
            <person name="Zhao F."/>
            <person name="Cao W."/>
        </authorList>
    </citation>
    <scope>NUCLEOTIDE SEQUENCE</scope>
    <source>
        <strain evidence="1">Rmic-2018</strain>
        <tissue evidence="1">Larvae</tissue>
    </source>
</reference>
<dbReference type="EMBL" id="JABSTU010000001">
    <property type="protein sequence ID" value="KAH8039370.1"/>
    <property type="molecule type" value="Genomic_DNA"/>
</dbReference>
<evidence type="ECO:0000313" key="2">
    <source>
        <dbReference type="Proteomes" id="UP000821866"/>
    </source>
</evidence>
<protein>
    <submittedName>
        <fullName evidence="1">Uncharacterized protein</fullName>
    </submittedName>
</protein>